<reference evidence="2" key="1">
    <citation type="journal article" date="2017" name="Nature">
        <title>The sunflower genome provides insights into oil metabolism, flowering and Asterid evolution.</title>
        <authorList>
            <person name="Badouin H."/>
            <person name="Gouzy J."/>
            <person name="Grassa C.J."/>
            <person name="Murat F."/>
            <person name="Staton S.E."/>
            <person name="Cottret L."/>
            <person name="Lelandais-Briere C."/>
            <person name="Owens G.L."/>
            <person name="Carrere S."/>
            <person name="Mayjonade B."/>
            <person name="Legrand L."/>
            <person name="Gill N."/>
            <person name="Kane N.C."/>
            <person name="Bowers J.E."/>
            <person name="Hubner S."/>
            <person name="Bellec A."/>
            <person name="Berard A."/>
            <person name="Berges H."/>
            <person name="Blanchet N."/>
            <person name="Boniface M.C."/>
            <person name="Brunel D."/>
            <person name="Catrice O."/>
            <person name="Chaidir N."/>
            <person name="Claudel C."/>
            <person name="Donnadieu C."/>
            <person name="Faraut T."/>
            <person name="Fievet G."/>
            <person name="Helmstetter N."/>
            <person name="King M."/>
            <person name="Knapp S.J."/>
            <person name="Lai Z."/>
            <person name="Le Paslier M.C."/>
            <person name="Lippi Y."/>
            <person name="Lorenzon L."/>
            <person name="Mandel J.R."/>
            <person name="Marage G."/>
            <person name="Marchand G."/>
            <person name="Marquand E."/>
            <person name="Bret-Mestries E."/>
            <person name="Morien E."/>
            <person name="Nambeesan S."/>
            <person name="Nguyen T."/>
            <person name="Pegot-Espagnet P."/>
            <person name="Pouilly N."/>
            <person name="Raftis F."/>
            <person name="Sallet E."/>
            <person name="Schiex T."/>
            <person name="Thomas J."/>
            <person name="Vandecasteele C."/>
            <person name="Vares D."/>
            <person name="Vear F."/>
            <person name="Vautrin S."/>
            <person name="Crespi M."/>
            <person name="Mangin B."/>
            <person name="Burke J.M."/>
            <person name="Salse J."/>
            <person name="Munos S."/>
            <person name="Vincourt P."/>
            <person name="Rieseberg L.H."/>
            <person name="Langlade N.B."/>
        </authorList>
    </citation>
    <scope>NUCLEOTIDE SEQUENCE [LARGE SCALE GENOMIC DNA]</scope>
    <source>
        <strain evidence="2">cv. SF193</strain>
    </source>
</reference>
<evidence type="ECO:0000313" key="1">
    <source>
        <dbReference type="EMBL" id="OTG31329.1"/>
    </source>
</evidence>
<organism evidence="1 2">
    <name type="scientific">Helianthus annuus</name>
    <name type="common">Common sunflower</name>
    <dbReference type="NCBI Taxonomy" id="4232"/>
    <lineage>
        <taxon>Eukaryota</taxon>
        <taxon>Viridiplantae</taxon>
        <taxon>Streptophyta</taxon>
        <taxon>Embryophyta</taxon>
        <taxon>Tracheophyta</taxon>
        <taxon>Spermatophyta</taxon>
        <taxon>Magnoliopsida</taxon>
        <taxon>eudicotyledons</taxon>
        <taxon>Gunneridae</taxon>
        <taxon>Pentapetalae</taxon>
        <taxon>asterids</taxon>
        <taxon>campanulids</taxon>
        <taxon>Asterales</taxon>
        <taxon>Asteraceae</taxon>
        <taxon>Asteroideae</taxon>
        <taxon>Heliantheae alliance</taxon>
        <taxon>Heliantheae</taxon>
        <taxon>Helianthus</taxon>
    </lineage>
</organism>
<keyword evidence="2" id="KW-1185">Reference proteome</keyword>
<protein>
    <submittedName>
        <fullName evidence="1">Uncharacterized protein</fullName>
    </submittedName>
</protein>
<dbReference type="EMBL" id="CM007892">
    <property type="protein sequence ID" value="OTG31329.1"/>
    <property type="molecule type" value="Genomic_DNA"/>
</dbReference>
<dbReference type="InParanoid" id="A0A251V7S8"/>
<proteinExistence type="predicted"/>
<accession>A0A251V7S8</accession>
<dbReference type="Proteomes" id="UP000215914">
    <property type="component" value="Chromosome 3"/>
</dbReference>
<dbReference type="AlphaFoldDB" id="A0A251V7S8"/>
<sequence length="96" mass="10494">MGSSHETRWQAAVSLLSGLTDCCTEINQGSICTLIKGLVHAQSSTYQCCRNLMASNGRGRHDNLNVTPAELAALIQEHVAATQRSRMRKTHLQEEG</sequence>
<gene>
    <name evidence="1" type="ORF">HannXRQ_Chr03g0074411</name>
</gene>
<name>A0A251V7S8_HELAN</name>
<evidence type="ECO:0000313" key="2">
    <source>
        <dbReference type="Proteomes" id="UP000215914"/>
    </source>
</evidence>